<keyword evidence="4" id="KW-1185">Reference proteome</keyword>
<feature type="compositionally biased region" description="Acidic residues" evidence="1">
    <location>
        <begin position="118"/>
        <end position="133"/>
    </location>
</feature>
<organism evidence="3 4">
    <name type="scientific">Saccharomonospora xinjiangensis XJ-54</name>
    <dbReference type="NCBI Taxonomy" id="882086"/>
    <lineage>
        <taxon>Bacteria</taxon>
        <taxon>Bacillati</taxon>
        <taxon>Actinomycetota</taxon>
        <taxon>Actinomycetes</taxon>
        <taxon>Pseudonocardiales</taxon>
        <taxon>Pseudonocardiaceae</taxon>
        <taxon>Saccharomonospora</taxon>
    </lineage>
</organism>
<feature type="compositionally biased region" description="Acidic residues" evidence="1">
    <location>
        <begin position="198"/>
        <end position="209"/>
    </location>
</feature>
<keyword evidence="2" id="KW-0472">Membrane</keyword>
<feature type="transmembrane region" description="Helical" evidence="2">
    <location>
        <begin position="30"/>
        <end position="50"/>
    </location>
</feature>
<feature type="compositionally biased region" description="Low complexity" evidence="1">
    <location>
        <begin position="181"/>
        <end position="194"/>
    </location>
</feature>
<dbReference type="STRING" id="882086.SacxiDRAFT_0816"/>
<protein>
    <submittedName>
        <fullName evidence="3">Uncharacterized protein</fullName>
    </submittedName>
</protein>
<proteinExistence type="predicted"/>
<dbReference type="AlphaFoldDB" id="I0UYX8"/>
<sequence>MDNDVSVARLSDDEDWNDRTPPGPGSRLRVLAVMGAVVVGCGVAAVAVSLTPDDGEDRADDGDRIVIVEPSDTARYPTTGGVAPTSTGAVSSEVTLPDDGSTASDSQDGNLGGGGSPDEPDDDAEPGQDDDAGGGDNRGNGNGNGNGDGDNGGGRGGDGGGRDDKPGDSTPPSTSGKPSHTKTSSPAPTSTTPPGDGGGDDDDDDDDDCPWWHPRCW</sequence>
<dbReference type="OrthoDB" id="3557368at2"/>
<feature type="region of interest" description="Disordered" evidence="1">
    <location>
        <begin position="1"/>
        <end position="26"/>
    </location>
</feature>
<dbReference type="eggNOG" id="ENOG50326C5">
    <property type="taxonomic scope" value="Bacteria"/>
</dbReference>
<reference evidence="3 4" key="1">
    <citation type="submission" date="2012-01" db="EMBL/GenBank/DDBJ databases">
        <title>Improved High-Quality Draft sequence of Saccharomonospora xinjiangensis XJ-54.</title>
        <authorList>
            <consortium name="US DOE Joint Genome Institute"/>
            <person name="Lucas S."/>
            <person name="Han J."/>
            <person name="Lapidus A."/>
            <person name="Cheng J.-F."/>
            <person name="Goodwin L."/>
            <person name="Pitluck S."/>
            <person name="Peters L."/>
            <person name="Mikhailova N."/>
            <person name="Teshima H."/>
            <person name="Detter J.C."/>
            <person name="Han C."/>
            <person name="Tapia R."/>
            <person name="Land M."/>
            <person name="Hauser L."/>
            <person name="Kyrpides N."/>
            <person name="Ivanova N."/>
            <person name="Pagani I."/>
            <person name="Brambilla E.-M."/>
            <person name="Klenk H.-P."/>
            <person name="Woyke T."/>
        </authorList>
    </citation>
    <scope>NUCLEOTIDE SEQUENCE [LARGE SCALE GENOMIC DNA]</scope>
    <source>
        <strain evidence="3 4">XJ-54</strain>
    </source>
</reference>
<feature type="compositionally biased region" description="Polar residues" evidence="1">
    <location>
        <begin position="84"/>
        <end position="94"/>
    </location>
</feature>
<dbReference type="EMBL" id="JH636049">
    <property type="protein sequence ID" value="EID53081.1"/>
    <property type="molecule type" value="Genomic_DNA"/>
</dbReference>
<keyword evidence="2" id="KW-1133">Transmembrane helix</keyword>
<evidence type="ECO:0000313" key="3">
    <source>
        <dbReference type="EMBL" id="EID53081.1"/>
    </source>
</evidence>
<dbReference type="Proteomes" id="UP000004691">
    <property type="component" value="Unassembled WGS sequence"/>
</dbReference>
<evidence type="ECO:0000256" key="1">
    <source>
        <dbReference type="SAM" id="MobiDB-lite"/>
    </source>
</evidence>
<dbReference type="RefSeq" id="WP_006237194.1">
    <property type="nucleotide sequence ID" value="NZ_JH636049.1"/>
</dbReference>
<feature type="region of interest" description="Disordered" evidence="1">
    <location>
        <begin position="68"/>
        <end position="217"/>
    </location>
</feature>
<gene>
    <name evidence="3" type="ORF">SacxiDRAFT_0816</name>
</gene>
<evidence type="ECO:0000313" key="4">
    <source>
        <dbReference type="Proteomes" id="UP000004691"/>
    </source>
</evidence>
<name>I0UYX8_9PSEU</name>
<evidence type="ECO:0000256" key="2">
    <source>
        <dbReference type="SAM" id="Phobius"/>
    </source>
</evidence>
<feature type="compositionally biased region" description="Gly residues" evidence="1">
    <location>
        <begin position="134"/>
        <end position="159"/>
    </location>
</feature>
<accession>I0UYX8</accession>
<keyword evidence="2" id="KW-0812">Transmembrane</keyword>
<dbReference type="HOGENOM" id="CLU_1377275_0_0_11"/>